<evidence type="ECO:0000313" key="4">
    <source>
        <dbReference type="Proteomes" id="UP000326396"/>
    </source>
</evidence>
<feature type="compositionally biased region" description="Polar residues" evidence="1">
    <location>
        <begin position="118"/>
        <end position="130"/>
    </location>
</feature>
<evidence type="ECO:0000313" key="3">
    <source>
        <dbReference type="EMBL" id="KAD6796756.1"/>
    </source>
</evidence>
<evidence type="ECO:0000256" key="1">
    <source>
        <dbReference type="SAM" id="MobiDB-lite"/>
    </source>
</evidence>
<feature type="compositionally biased region" description="Polar residues" evidence="1">
    <location>
        <begin position="278"/>
        <end position="288"/>
    </location>
</feature>
<evidence type="ECO:0000259" key="2">
    <source>
        <dbReference type="Pfam" id="PF13963"/>
    </source>
</evidence>
<sequence>MYRRTNSDGFANMEYGTNVNLFLEIAYSKEEAIDKRVTKHGRIVYDIKCPCFKCQNVFYRSKATIRKHLLGNGFMDNYTKWHAHGETSMHDEGQSSTTMEVDDGYQRMVLDSMPPSDYNPTHHANLSSDTLGGHTPNPEAKGFYDMLQAADEPLWEAPNIPCSSITDSRLSVFKHPSRRLFDKGGKTTLLTDKDKHKAHTYILLNREELQDYVLLFDEELIGLFPNCDQATLDKKKEAEFGTWLKALNGAENAHLQDIAHGPLTYVESHKGYLVNTKFNNRRQQQMKQKTVKRNSHAGDVDYIPSAEDDSEDDDQQVGGSRLDMEVHDVDQDDGYEDIDSGIDGQLHSDSYETGTQHESSDDDESTVGRRGPVAPTPLPEPRSLTWVKFMRKKVRDLLSRARNSAKKAACNANVKVGDALSVIIPYKPRWMGSQIWEKLKSYKECVKKRYGDDASKQPLFDPDSWTQAVGERKKGRVYGFSDISDPHVVMTGTSSAPTNEHKRHPSSEKDGTEGERHGRRLYKERERLRRKGGIQ</sequence>
<feature type="compositionally biased region" description="Basic and acidic residues" evidence="1">
    <location>
        <begin position="505"/>
        <end position="527"/>
    </location>
</feature>
<dbReference type="PANTHER" id="PTHR48258:SF4">
    <property type="entry name" value="DUF4216 DOMAIN-CONTAINING PROTEIN"/>
    <property type="match status" value="1"/>
</dbReference>
<feature type="compositionally biased region" description="Polar residues" evidence="1">
    <location>
        <begin position="347"/>
        <end position="357"/>
    </location>
</feature>
<dbReference type="EMBL" id="SZYD01000003">
    <property type="protein sequence ID" value="KAD6796756.1"/>
    <property type="molecule type" value="Genomic_DNA"/>
</dbReference>
<keyword evidence="4" id="KW-1185">Reference proteome</keyword>
<dbReference type="Pfam" id="PF13963">
    <property type="entry name" value="Transpos_assoc"/>
    <property type="match status" value="1"/>
</dbReference>
<accession>A0A5N6PTI7</accession>
<feature type="region of interest" description="Disordered" evidence="1">
    <location>
        <begin position="331"/>
        <end position="381"/>
    </location>
</feature>
<feature type="domain" description="Transposase-associated" evidence="2">
    <location>
        <begin position="12"/>
        <end position="86"/>
    </location>
</feature>
<protein>
    <recommendedName>
        <fullName evidence="2">Transposase-associated domain-containing protein</fullName>
    </recommendedName>
</protein>
<name>A0A5N6PTI7_9ASTR</name>
<feature type="region of interest" description="Disordered" evidence="1">
    <location>
        <begin position="482"/>
        <end position="535"/>
    </location>
</feature>
<comment type="caution">
    <text evidence="3">The sequence shown here is derived from an EMBL/GenBank/DDBJ whole genome shotgun (WGS) entry which is preliminary data.</text>
</comment>
<dbReference type="AlphaFoldDB" id="A0A5N6PTI7"/>
<reference evidence="3 4" key="1">
    <citation type="submission" date="2019-05" db="EMBL/GenBank/DDBJ databases">
        <title>Mikania micrantha, genome provides insights into the molecular mechanism of rapid growth.</title>
        <authorList>
            <person name="Liu B."/>
        </authorList>
    </citation>
    <scope>NUCLEOTIDE SEQUENCE [LARGE SCALE GENOMIC DNA]</scope>
    <source>
        <strain evidence="3">NLD-2019</strain>
        <tissue evidence="3">Leaf</tissue>
    </source>
</reference>
<dbReference type="PANTHER" id="PTHR48258">
    <property type="entry name" value="DUF4218 DOMAIN-CONTAINING PROTEIN-RELATED"/>
    <property type="match status" value="1"/>
</dbReference>
<feature type="region of interest" description="Disordered" evidence="1">
    <location>
        <begin position="278"/>
        <end position="318"/>
    </location>
</feature>
<feature type="region of interest" description="Disordered" evidence="1">
    <location>
        <begin position="110"/>
        <end position="137"/>
    </location>
</feature>
<organism evidence="3 4">
    <name type="scientific">Mikania micrantha</name>
    <name type="common">bitter vine</name>
    <dbReference type="NCBI Taxonomy" id="192012"/>
    <lineage>
        <taxon>Eukaryota</taxon>
        <taxon>Viridiplantae</taxon>
        <taxon>Streptophyta</taxon>
        <taxon>Embryophyta</taxon>
        <taxon>Tracheophyta</taxon>
        <taxon>Spermatophyta</taxon>
        <taxon>Magnoliopsida</taxon>
        <taxon>eudicotyledons</taxon>
        <taxon>Gunneridae</taxon>
        <taxon>Pentapetalae</taxon>
        <taxon>asterids</taxon>
        <taxon>campanulids</taxon>
        <taxon>Asterales</taxon>
        <taxon>Asteraceae</taxon>
        <taxon>Asteroideae</taxon>
        <taxon>Heliantheae alliance</taxon>
        <taxon>Eupatorieae</taxon>
        <taxon>Mikania</taxon>
    </lineage>
</organism>
<feature type="compositionally biased region" description="Acidic residues" evidence="1">
    <location>
        <begin position="306"/>
        <end position="315"/>
    </location>
</feature>
<dbReference type="Proteomes" id="UP000326396">
    <property type="component" value="Linkage Group LG11"/>
</dbReference>
<feature type="compositionally biased region" description="Acidic residues" evidence="1">
    <location>
        <begin position="331"/>
        <end position="340"/>
    </location>
</feature>
<proteinExistence type="predicted"/>
<dbReference type="InterPro" id="IPR029480">
    <property type="entry name" value="Transpos_assoc"/>
</dbReference>
<gene>
    <name evidence="3" type="ORF">E3N88_07652</name>
</gene>